<proteinExistence type="predicted"/>
<dbReference type="InterPro" id="IPR014347">
    <property type="entry name" value="Tautomerase/MIF_sf"/>
</dbReference>
<dbReference type="PANTHER" id="PTHR38460:SF1">
    <property type="entry name" value="TAUTOMERASE YOLI-RELATED"/>
    <property type="match status" value="1"/>
</dbReference>
<reference evidence="1 2" key="1">
    <citation type="submission" date="2018-10" db="EMBL/GenBank/DDBJ databases">
        <title>A collection Staphylococci species genome sequencing.</title>
        <authorList>
            <person name="Cole K."/>
        </authorList>
    </citation>
    <scope>NUCLEOTIDE SEQUENCE [LARGE SCALE GENOMIC DNA]</scope>
    <source>
        <strain evidence="2">NCTC 12218</strain>
    </source>
</reference>
<sequence>MPLMKIDIIKGRKKSEIKQILDIAYETMLTAFDAPIGDRYQIVTQHEDYEMEILDTGLGVERTEGVIIFTIITRPRTQQQKVQFYREVVNELHDKLNIRKEDVMFSVIENTDEDWSFFKGEAQFLNGTL</sequence>
<dbReference type="InterPro" id="IPR037479">
    <property type="entry name" value="Tauto_MSAD"/>
</dbReference>
<comment type="caution">
    <text evidence="1">The sequence shown here is derived from an EMBL/GenBank/DDBJ whole genome shotgun (WGS) entry which is preliminary data.</text>
</comment>
<evidence type="ECO:0000313" key="2">
    <source>
        <dbReference type="Proteomes" id="UP000274792"/>
    </source>
</evidence>
<dbReference type="PANTHER" id="PTHR38460">
    <property type="entry name" value="TAUTOMERASE YOLI-RELATED"/>
    <property type="match status" value="1"/>
</dbReference>
<dbReference type="EMBL" id="RXWV01000046">
    <property type="protein sequence ID" value="RTX72659.1"/>
    <property type="molecule type" value="Genomic_DNA"/>
</dbReference>
<protein>
    <submittedName>
        <fullName evidence="1">Tautomerase family protein</fullName>
    </submittedName>
</protein>
<dbReference type="Proteomes" id="UP000274792">
    <property type="component" value="Unassembled WGS sequence"/>
</dbReference>
<dbReference type="AlphaFoldDB" id="A0AAJ4SHK4"/>
<gene>
    <name evidence="1" type="ORF">CD117_08035</name>
</gene>
<dbReference type="Pfam" id="PF14552">
    <property type="entry name" value="Tautomerase_2"/>
    <property type="match status" value="1"/>
</dbReference>
<evidence type="ECO:0000313" key="1">
    <source>
        <dbReference type="EMBL" id="RTX72659.1"/>
    </source>
</evidence>
<dbReference type="Gene3D" id="3.30.429.10">
    <property type="entry name" value="Macrophage Migration Inhibitory Factor"/>
    <property type="match status" value="1"/>
</dbReference>
<dbReference type="RefSeq" id="WP_126477335.1">
    <property type="nucleotide sequence ID" value="NZ_JAIEWR010000005.1"/>
</dbReference>
<organism evidence="1 2">
    <name type="scientific">Mammaliicoccus sciuri</name>
    <name type="common">Staphylococcus sciuri</name>
    <dbReference type="NCBI Taxonomy" id="1296"/>
    <lineage>
        <taxon>Bacteria</taxon>
        <taxon>Bacillati</taxon>
        <taxon>Bacillota</taxon>
        <taxon>Bacilli</taxon>
        <taxon>Bacillales</taxon>
        <taxon>Staphylococcaceae</taxon>
        <taxon>Mammaliicoccus</taxon>
    </lineage>
</organism>
<accession>A0AAJ4SHK4</accession>
<dbReference type="SUPFAM" id="SSF55331">
    <property type="entry name" value="Tautomerase/MIF"/>
    <property type="match status" value="1"/>
</dbReference>
<name>A0AAJ4SHK4_MAMSC</name>